<keyword evidence="1" id="KW-1133">Transmembrane helix</keyword>
<keyword evidence="3" id="KW-1185">Reference proteome</keyword>
<organism evidence="2 3">
    <name type="scientific">Acidobacterium capsulatum (strain ATCC 51196 / DSM 11244 / BCRC 80197 / JCM 7670 / NBRC 15755 / NCIMB 13165 / 161)</name>
    <dbReference type="NCBI Taxonomy" id="240015"/>
    <lineage>
        <taxon>Bacteria</taxon>
        <taxon>Pseudomonadati</taxon>
        <taxon>Acidobacteriota</taxon>
        <taxon>Terriglobia</taxon>
        <taxon>Terriglobales</taxon>
        <taxon>Acidobacteriaceae</taxon>
        <taxon>Acidobacterium</taxon>
    </lineage>
</organism>
<evidence type="ECO:0000313" key="2">
    <source>
        <dbReference type="EMBL" id="ACO34063.1"/>
    </source>
</evidence>
<dbReference type="SUPFAM" id="SSF50969">
    <property type="entry name" value="YVTN repeat-like/Quinoprotein amine dehydrogenase"/>
    <property type="match status" value="1"/>
</dbReference>
<dbReference type="Proteomes" id="UP000002207">
    <property type="component" value="Chromosome"/>
</dbReference>
<reference evidence="2 3" key="1">
    <citation type="journal article" date="2009" name="Appl. Environ. Microbiol.">
        <title>Three genomes from the phylum Acidobacteria provide insight into the lifestyles of these microorganisms in soils.</title>
        <authorList>
            <person name="Ward N.L."/>
            <person name="Challacombe J.F."/>
            <person name="Janssen P.H."/>
            <person name="Henrissat B."/>
            <person name="Coutinho P.M."/>
            <person name="Wu M."/>
            <person name="Xie G."/>
            <person name="Haft D.H."/>
            <person name="Sait M."/>
            <person name="Badger J."/>
            <person name="Barabote R.D."/>
            <person name="Bradley B."/>
            <person name="Brettin T.S."/>
            <person name="Brinkac L.M."/>
            <person name="Bruce D."/>
            <person name="Creasy T."/>
            <person name="Daugherty S.C."/>
            <person name="Davidsen T.M."/>
            <person name="DeBoy R.T."/>
            <person name="Detter J.C."/>
            <person name="Dodson R.J."/>
            <person name="Durkin A.S."/>
            <person name="Ganapathy A."/>
            <person name="Gwinn-Giglio M."/>
            <person name="Han C.S."/>
            <person name="Khouri H."/>
            <person name="Kiss H."/>
            <person name="Kothari S.P."/>
            <person name="Madupu R."/>
            <person name="Nelson K.E."/>
            <person name="Nelson W.C."/>
            <person name="Paulsen I."/>
            <person name="Penn K."/>
            <person name="Ren Q."/>
            <person name="Rosovitz M.J."/>
            <person name="Selengut J.D."/>
            <person name="Shrivastava S."/>
            <person name="Sullivan S.A."/>
            <person name="Tapia R."/>
            <person name="Thompson L.S."/>
            <person name="Watkins K.L."/>
            <person name="Yang Q."/>
            <person name="Yu C."/>
            <person name="Zafar N."/>
            <person name="Zhou L."/>
            <person name="Kuske C.R."/>
        </authorList>
    </citation>
    <scope>NUCLEOTIDE SEQUENCE [LARGE SCALE GENOMIC DNA]</scope>
    <source>
        <strain evidence="3">ATCC 51196 / DSM 11244 / BCRC 80197 / JCM 7670 / NBRC 15755 / NCIMB 13165 / 161</strain>
    </source>
</reference>
<dbReference type="InterPro" id="IPR011044">
    <property type="entry name" value="Quino_amine_DH_bsu"/>
</dbReference>
<dbReference type="KEGG" id="aca:ACP_1003"/>
<dbReference type="HOGENOM" id="CLU_559925_0_0_0"/>
<dbReference type="AlphaFoldDB" id="C1F3L1"/>
<name>C1F3L1_ACIC5</name>
<dbReference type="eggNOG" id="ENOG502ZADA">
    <property type="taxonomic scope" value="Bacteria"/>
</dbReference>
<proteinExistence type="predicted"/>
<keyword evidence="1" id="KW-0472">Membrane</keyword>
<keyword evidence="1" id="KW-0812">Transmembrane</keyword>
<dbReference type="InParanoid" id="C1F3L1"/>
<protein>
    <submittedName>
        <fullName evidence="2">Uncharacterized protein</fullName>
    </submittedName>
</protein>
<accession>C1F3L1</accession>
<sequence>MPSLCYTWLSHAGFAELVRLKILKKRSVVRVSALVSMSCALCLMLLACGKDFYIAGRSLPPSGILNRVMFAEQNPSALPFVDAYYDVRHNTSGTVAQFSISGFSGTLPVAIQNMPDQQTGAISSANSSSLILVNYAQEKVSQTLTIPGGYANSVFVSHDLNYLYAANDANHVVSIYDSPAKGSYVLNLPNVDSISVNPGGTIALAFIKNSDQAASQSTQNGTPNGDFSVYSVVKLTQSQSLAAANNPHYTYTGPNGVTNTAEDCEPQNLPGYCLFPVSTASGAKFDHPVKAVFSSDGSTIYVLDCGPECGGTEAGITAIPITAPSLNTGNVGASGINLTATSFTPIPDGVTDALFNGNTMYLAGQKCSGTYTTGAGCSGLFAGYLTAYDTSSNSITGTYSISDGDHEKMLLADENTLWIGSNDCNQGVRYAAATSGQNIPYGCLTMFNTSNGAVTVDSYKGNATGIAAVTNFNKVYTAEGGQVYIYSTANMAQLDNTNVTVAGTVTDVAYIDGETDANNTDY</sequence>
<dbReference type="STRING" id="240015.ACP_1003"/>
<feature type="transmembrane region" description="Helical" evidence="1">
    <location>
        <begin position="28"/>
        <end position="47"/>
    </location>
</feature>
<evidence type="ECO:0000256" key="1">
    <source>
        <dbReference type="SAM" id="Phobius"/>
    </source>
</evidence>
<gene>
    <name evidence="2" type="ordered locus">ACP_1003</name>
</gene>
<dbReference type="EMBL" id="CP001472">
    <property type="protein sequence ID" value="ACO34063.1"/>
    <property type="molecule type" value="Genomic_DNA"/>
</dbReference>
<evidence type="ECO:0000313" key="3">
    <source>
        <dbReference type="Proteomes" id="UP000002207"/>
    </source>
</evidence>